<dbReference type="EMBL" id="RDSM01000001">
    <property type="protein sequence ID" value="RXH58486.1"/>
    <property type="molecule type" value="Genomic_DNA"/>
</dbReference>
<name>A0A4Q0T9P9_9BACT</name>
<keyword evidence="4" id="KW-1185">Reference proteome</keyword>
<keyword evidence="2" id="KW-0812">Transmembrane</keyword>
<organism evidence="3 4">
    <name type="scientific">Granulicella sibirica</name>
    <dbReference type="NCBI Taxonomy" id="2479048"/>
    <lineage>
        <taxon>Bacteria</taxon>
        <taxon>Pseudomonadati</taxon>
        <taxon>Acidobacteriota</taxon>
        <taxon>Terriglobia</taxon>
        <taxon>Terriglobales</taxon>
        <taxon>Acidobacteriaceae</taxon>
        <taxon>Granulicella</taxon>
    </lineage>
</organism>
<feature type="region of interest" description="Disordered" evidence="1">
    <location>
        <begin position="105"/>
        <end position="138"/>
    </location>
</feature>
<evidence type="ECO:0000256" key="2">
    <source>
        <dbReference type="SAM" id="Phobius"/>
    </source>
</evidence>
<feature type="transmembrane region" description="Helical" evidence="2">
    <location>
        <begin position="43"/>
        <end position="62"/>
    </location>
</feature>
<keyword evidence="2" id="KW-0472">Membrane</keyword>
<evidence type="ECO:0000313" key="4">
    <source>
        <dbReference type="Proteomes" id="UP000289437"/>
    </source>
</evidence>
<reference evidence="4" key="2">
    <citation type="submission" date="2019-02" db="EMBL/GenBank/DDBJ databases">
        <title>Granulicella sibirica sp. nov., a psychrotolerant acidobacterium isolated from an organic soil layer in forested tundra, West Siberia.</title>
        <authorList>
            <person name="Oshkin I.Y."/>
            <person name="Kulichevskaya I.S."/>
            <person name="Rijpstra W.I.C."/>
            <person name="Sinninghe Damste J.S."/>
            <person name="Rakitin A.L."/>
            <person name="Ravin N.V."/>
            <person name="Dedysh S.N."/>
        </authorList>
    </citation>
    <scope>NUCLEOTIDE SEQUENCE [LARGE SCALE GENOMIC DNA]</scope>
    <source>
        <strain evidence="4">AF10</strain>
    </source>
</reference>
<dbReference type="AlphaFoldDB" id="A0A4Q0T9P9"/>
<comment type="caution">
    <text evidence="3">The sequence shown here is derived from an EMBL/GenBank/DDBJ whole genome shotgun (WGS) entry which is preliminary data.</text>
</comment>
<protein>
    <submittedName>
        <fullName evidence="3">Uncharacterized protein</fullName>
    </submittedName>
</protein>
<keyword evidence="2" id="KW-1133">Transmembrane helix</keyword>
<sequence>MVGSDIQPGDTKSFPFEHHVTAVGALATMTSGGVTFFMSENRLVGYLLAGTSLVLWALIALLRSMHLGGRYFKLGLLMGVVAAGLGSPALLWYTYEHPAPKAPVTQVPPPPAVAPSQTTENSSHNTYKNSATGANSPVVTGDNAVVIIGNSDDQGAQRAKKRK</sequence>
<evidence type="ECO:0000256" key="1">
    <source>
        <dbReference type="SAM" id="MobiDB-lite"/>
    </source>
</evidence>
<proteinExistence type="predicted"/>
<reference evidence="3 4" key="1">
    <citation type="submission" date="2018-11" db="EMBL/GenBank/DDBJ databases">
        <authorList>
            <person name="Mardanov A.V."/>
            <person name="Ravin N.V."/>
            <person name="Dedysh S.N."/>
        </authorList>
    </citation>
    <scope>NUCLEOTIDE SEQUENCE [LARGE SCALE GENOMIC DNA]</scope>
    <source>
        <strain evidence="3 4">AF10</strain>
    </source>
</reference>
<dbReference type="Proteomes" id="UP000289437">
    <property type="component" value="Unassembled WGS sequence"/>
</dbReference>
<gene>
    <name evidence="3" type="ORF">GRAN_1796</name>
</gene>
<feature type="transmembrane region" description="Helical" evidence="2">
    <location>
        <begin position="74"/>
        <end position="95"/>
    </location>
</feature>
<feature type="compositionally biased region" description="Polar residues" evidence="1">
    <location>
        <begin position="116"/>
        <end position="138"/>
    </location>
</feature>
<accession>A0A4Q0T9P9</accession>
<evidence type="ECO:0000313" key="3">
    <source>
        <dbReference type="EMBL" id="RXH58486.1"/>
    </source>
</evidence>